<feature type="chain" id="PRO_5045649914" evidence="2">
    <location>
        <begin position="26"/>
        <end position="479"/>
    </location>
</feature>
<sequence>MMKMDITKRRKMMALFLAGTLTVSAAVTGCGRKNVDYNVDNTQPKQTEADLGQTETSASGEDLDSGSLWSKYKIPFTCDTEIAVGDTGLSKIHVTDDDISVPDTSDLQIAQYKKKDPESNEVKKQVAENLFDKDEGIYVYDSMHRIKKDIQAEITQYQIAKENYPDPVFADSYDSWISDLETELADAPDSYPAAGDYSADDYVGTVDGKEYELYYKTDSVYRSFNMREDFMMYRPKEKATYVTPYSKADYERETGTEADQENTVQNACSYSKEEAQMKAEEFLSKIGAKDVALQDSSDLYWVYTDATNSVVATDVDGYSFTYVRAVDKQPVSTMAFNQVENLQKQVEYYDVPVERYEITMDSNGIINANWCDYLESTGESAKTEILSFPELLEKANETIPEYYKTYPCKYNAINFNDVTLTYYLTAGAADGQFEYKPVWIFSSCDDKSDPDYPSEMVVLDAADGSVIDMLNVAMKISAD</sequence>
<evidence type="ECO:0000313" key="4">
    <source>
        <dbReference type="Proteomes" id="UP001482186"/>
    </source>
</evidence>
<feature type="signal peptide" evidence="2">
    <location>
        <begin position="1"/>
        <end position="25"/>
    </location>
</feature>
<evidence type="ECO:0000256" key="1">
    <source>
        <dbReference type="SAM" id="MobiDB-lite"/>
    </source>
</evidence>
<organism evidence="3 4">
    <name type="scientific">Coprococcus ammoniilyticus</name>
    <dbReference type="NCBI Taxonomy" id="2981785"/>
    <lineage>
        <taxon>Bacteria</taxon>
        <taxon>Bacillati</taxon>
        <taxon>Bacillota</taxon>
        <taxon>Clostridia</taxon>
        <taxon>Lachnospirales</taxon>
        <taxon>Lachnospiraceae</taxon>
        <taxon>Coprococcus</taxon>
    </lineage>
</organism>
<reference evidence="3 4" key="1">
    <citation type="submission" date="2024-04" db="EMBL/GenBank/DDBJ databases">
        <title>Human intestinal bacterial collection.</title>
        <authorList>
            <person name="Pauvert C."/>
            <person name="Hitch T.C.A."/>
            <person name="Clavel T."/>
        </authorList>
    </citation>
    <scope>NUCLEOTIDE SEQUENCE [LARGE SCALE GENOMIC DNA]</scope>
    <source>
        <strain evidence="3 4">CLA-AA-H141</strain>
    </source>
</reference>
<gene>
    <name evidence="3" type="ORF">AAAT04_00535</name>
</gene>
<comment type="caution">
    <text evidence="3">The sequence shown here is derived from an EMBL/GenBank/DDBJ whole genome shotgun (WGS) entry which is preliminary data.</text>
</comment>
<proteinExistence type="predicted"/>
<accession>A0ABV1ED63</accession>
<protein>
    <submittedName>
        <fullName evidence="3">DUF6034 family protein</fullName>
    </submittedName>
</protein>
<dbReference type="EMBL" id="JBBNFM010000001">
    <property type="protein sequence ID" value="MEQ2452534.1"/>
    <property type="molecule type" value="Genomic_DNA"/>
</dbReference>
<evidence type="ECO:0000313" key="3">
    <source>
        <dbReference type="EMBL" id="MEQ2452534.1"/>
    </source>
</evidence>
<keyword evidence="4" id="KW-1185">Reference proteome</keyword>
<feature type="region of interest" description="Disordered" evidence="1">
    <location>
        <begin position="37"/>
        <end position="62"/>
    </location>
</feature>
<evidence type="ECO:0000256" key="2">
    <source>
        <dbReference type="SAM" id="SignalP"/>
    </source>
</evidence>
<dbReference type="PROSITE" id="PS51257">
    <property type="entry name" value="PROKAR_LIPOPROTEIN"/>
    <property type="match status" value="1"/>
</dbReference>
<name>A0ABV1ED63_9FIRM</name>
<keyword evidence="2" id="KW-0732">Signal</keyword>
<dbReference type="RefSeq" id="WP_349115511.1">
    <property type="nucleotide sequence ID" value="NZ_JBBNFM010000001.1"/>
</dbReference>
<dbReference type="Proteomes" id="UP001482186">
    <property type="component" value="Unassembled WGS sequence"/>
</dbReference>